<comment type="cofactor">
    <cofactor evidence="4">
        <name>Zn(2+)</name>
        <dbReference type="ChEBI" id="CHEBI:29105"/>
    </cofactor>
    <text evidence="4">Binds 1 zinc ion per subunit.</text>
</comment>
<dbReference type="AlphaFoldDB" id="A0A1M6MN09"/>
<dbReference type="OrthoDB" id="9807210at2"/>
<keyword evidence="1 4" id="KW-0479">Metal-binding</keyword>
<comment type="caution">
    <text evidence="4">Lacks conserved residue(s) required for the propagation of feature annotation.</text>
</comment>
<dbReference type="InterPro" id="IPR050287">
    <property type="entry name" value="MTA/SAH_deaminase"/>
</dbReference>
<dbReference type="EC" id="3.5.4.28" evidence="4"/>
<feature type="binding site" evidence="4">
    <location>
        <position position="67"/>
    </location>
    <ligand>
        <name>Zn(2+)</name>
        <dbReference type="ChEBI" id="CHEBI:29105"/>
    </ligand>
</feature>
<keyword evidence="2 4" id="KW-0378">Hydrolase</keyword>
<accession>A0A1M6MN09</accession>
<dbReference type="SUPFAM" id="SSF51556">
    <property type="entry name" value="Metallo-dependent hydrolases"/>
    <property type="match status" value="1"/>
</dbReference>
<dbReference type="HAMAP" id="MF_01281">
    <property type="entry name" value="MTA_SAH_deamin"/>
    <property type="match status" value="1"/>
</dbReference>
<dbReference type="PANTHER" id="PTHR43794">
    <property type="entry name" value="AMINOHYDROLASE SSNA-RELATED"/>
    <property type="match status" value="1"/>
</dbReference>
<dbReference type="GO" id="GO:0046872">
    <property type="term" value="F:metal ion binding"/>
    <property type="evidence" value="ECO:0007669"/>
    <property type="project" value="UniProtKB-KW"/>
</dbReference>
<dbReference type="SUPFAM" id="SSF51338">
    <property type="entry name" value="Composite domain of metallo-dependent hydrolases"/>
    <property type="match status" value="2"/>
</dbReference>
<dbReference type="Gene3D" id="3.20.20.140">
    <property type="entry name" value="Metal-dependent hydrolases"/>
    <property type="match status" value="1"/>
</dbReference>
<feature type="binding site" evidence="4">
    <location>
        <position position="156"/>
    </location>
    <ligand>
        <name>substrate</name>
    </ligand>
</feature>
<feature type="binding site" evidence="4">
    <location>
        <position position="215"/>
    </location>
    <ligand>
        <name>substrate</name>
    </ligand>
</feature>
<organism evidence="6 7">
    <name type="scientific">Alicyclobacillus tolerans</name>
    <dbReference type="NCBI Taxonomy" id="90970"/>
    <lineage>
        <taxon>Bacteria</taxon>
        <taxon>Bacillati</taxon>
        <taxon>Bacillota</taxon>
        <taxon>Bacilli</taxon>
        <taxon>Bacillales</taxon>
        <taxon>Alicyclobacillaceae</taxon>
        <taxon>Alicyclobacillus</taxon>
    </lineage>
</organism>
<dbReference type="FunFam" id="3.20.20.140:FF:000014">
    <property type="entry name" value="5-methylthioadenosine/S-adenosylhomocysteine deaminase"/>
    <property type="match status" value="1"/>
</dbReference>
<evidence type="ECO:0000256" key="2">
    <source>
        <dbReference type="ARBA" id="ARBA00022801"/>
    </source>
</evidence>
<dbReference type="InterPro" id="IPR006680">
    <property type="entry name" value="Amidohydro-rel"/>
</dbReference>
<feature type="binding site" evidence="4">
    <location>
        <position position="94"/>
    </location>
    <ligand>
        <name>substrate</name>
    </ligand>
</feature>
<dbReference type="STRING" id="1830138.SAMN05443507_104119"/>
<feature type="binding site" evidence="4">
    <location>
        <position position="300"/>
    </location>
    <ligand>
        <name>substrate</name>
    </ligand>
</feature>
<dbReference type="InterPro" id="IPR032466">
    <property type="entry name" value="Metal_Hydrolase"/>
</dbReference>
<evidence type="ECO:0000313" key="7">
    <source>
        <dbReference type="Proteomes" id="UP000184016"/>
    </source>
</evidence>
<feature type="binding site" evidence="4">
    <location>
        <position position="212"/>
    </location>
    <ligand>
        <name>Zn(2+)</name>
        <dbReference type="ChEBI" id="CHEBI:29105"/>
    </ligand>
</feature>
<dbReference type="Proteomes" id="UP000184016">
    <property type="component" value="Unassembled WGS sequence"/>
</dbReference>
<feature type="binding site" evidence="4">
    <location>
        <position position="185"/>
    </location>
    <ligand>
        <name>substrate</name>
    </ligand>
</feature>
<comment type="catalytic activity">
    <reaction evidence="4">
        <text>S-adenosyl-L-homocysteine + H2O + H(+) = S-inosyl-L-homocysteine + NH4(+)</text>
        <dbReference type="Rhea" id="RHEA:20716"/>
        <dbReference type="ChEBI" id="CHEBI:15377"/>
        <dbReference type="ChEBI" id="CHEBI:15378"/>
        <dbReference type="ChEBI" id="CHEBI:28938"/>
        <dbReference type="ChEBI" id="CHEBI:57856"/>
        <dbReference type="ChEBI" id="CHEBI:57985"/>
        <dbReference type="EC" id="3.5.4.28"/>
    </reaction>
</comment>
<proteinExistence type="inferred from homology"/>
<gene>
    <name evidence="4" type="primary">mtaD</name>
    <name evidence="6" type="ORF">SAMN05443507_104119</name>
</gene>
<name>A0A1M6MN09_9BACL</name>
<dbReference type="EC" id="3.5.4.31" evidence="4"/>
<evidence type="ECO:0000256" key="1">
    <source>
        <dbReference type="ARBA" id="ARBA00022723"/>
    </source>
</evidence>
<dbReference type="CDD" id="cd01298">
    <property type="entry name" value="ATZ_TRZ_like"/>
    <property type="match status" value="1"/>
</dbReference>
<evidence type="ECO:0000259" key="5">
    <source>
        <dbReference type="Pfam" id="PF01979"/>
    </source>
</evidence>
<dbReference type="RefSeq" id="WP_072873193.1">
    <property type="nucleotide sequence ID" value="NZ_FRAF01000004.1"/>
</dbReference>
<dbReference type="GO" id="GO:0050270">
    <property type="term" value="F:S-adenosylhomocysteine deaminase activity"/>
    <property type="evidence" value="ECO:0007669"/>
    <property type="project" value="UniProtKB-UniRule"/>
</dbReference>
<keyword evidence="3 4" id="KW-0862">Zinc</keyword>
<comment type="catalytic activity">
    <reaction evidence="4">
        <text>S-methyl-5'-thioadenosine + H2O + H(+) = S-methyl-5'-thioinosine + NH4(+)</text>
        <dbReference type="Rhea" id="RHEA:25025"/>
        <dbReference type="ChEBI" id="CHEBI:15377"/>
        <dbReference type="ChEBI" id="CHEBI:15378"/>
        <dbReference type="ChEBI" id="CHEBI:17509"/>
        <dbReference type="ChEBI" id="CHEBI:28938"/>
        <dbReference type="ChEBI" id="CHEBI:48595"/>
        <dbReference type="EC" id="3.5.4.31"/>
    </reaction>
</comment>
<dbReference type="EMBL" id="FRAF01000004">
    <property type="protein sequence ID" value="SHJ84829.1"/>
    <property type="molecule type" value="Genomic_DNA"/>
</dbReference>
<protein>
    <recommendedName>
        <fullName evidence="4">5-methylthioadenosine/S-adenosylhomocysteine deaminase</fullName>
        <shortName evidence="4">MTA/SAH deaminase</shortName>
        <ecNumber evidence="4">3.5.4.28</ecNumber>
        <ecNumber evidence="4">3.5.4.31</ecNumber>
    </recommendedName>
</protein>
<dbReference type="InterPro" id="IPR011059">
    <property type="entry name" value="Metal-dep_hydrolase_composite"/>
</dbReference>
<dbReference type="InterPro" id="IPR023512">
    <property type="entry name" value="Deaminase_MtaD/DadD"/>
</dbReference>
<feature type="binding site" evidence="4">
    <location>
        <position position="65"/>
    </location>
    <ligand>
        <name>Zn(2+)</name>
        <dbReference type="ChEBI" id="CHEBI:29105"/>
    </ligand>
</feature>
<keyword evidence="7" id="KW-1185">Reference proteome</keyword>
<evidence type="ECO:0000256" key="3">
    <source>
        <dbReference type="ARBA" id="ARBA00022833"/>
    </source>
</evidence>
<feature type="domain" description="Amidohydrolase-related" evidence="5">
    <location>
        <begin position="57"/>
        <end position="403"/>
    </location>
</feature>
<dbReference type="Pfam" id="PF01979">
    <property type="entry name" value="Amidohydro_1"/>
    <property type="match status" value="1"/>
</dbReference>
<evidence type="ECO:0000256" key="4">
    <source>
        <dbReference type="HAMAP-Rule" id="MF_01281"/>
    </source>
</evidence>
<comment type="function">
    <text evidence="4">Catalyzes the deamination of 5-methylthioadenosine and S-adenosyl-L-homocysteine into 5-methylthioinosine and S-inosyl-L-homocysteine, respectively. Is also able to deaminate adenosine.</text>
</comment>
<sequence>MTKTILEVGALVKNAQEWISGPAYLVFDGQQIEEIGEGTYKKPLLGARKIVRPHSLAIPGLINTHGHAAMTLLRGAGDDMPLMDWLNQRIFPLEEQLTERAIYIGTLLACYEMLKSGTTTFTDMYMMMHHAAEAVANSGMRAMLSWGTVGFTDENRKRGIENTRSLAKAWHNAENGRLQISVGPHAPYTCPADYLRELAKLAEELQLPMQIHLSESQTEVEQALQTWGKTPIAQVRDCGLFSVPVLAAHCVHLTDEDISILAENSVCVAHNPQSNLKLASGIAPLPKMLDAGITVGLGTDGAASNNNLDMFEEMRLAATLHKGISYEATTIPAATAFAMATEYGARCLFQENKLGILEVGRAADITLLNLDSPHLTPIYDLISNLVYACGADDVTDVFVAGEHVLADGKPTRFDIESVLHEARQIASNLSRK</sequence>
<dbReference type="GO" id="GO:0090614">
    <property type="term" value="F:5'-methylthioadenosine deaminase activity"/>
    <property type="evidence" value="ECO:0007669"/>
    <property type="project" value="UniProtKB-UniRule"/>
</dbReference>
<comment type="similarity">
    <text evidence="4">Belongs to the metallo-dependent hydrolases superfamily. MTA/SAH deaminase family.</text>
</comment>
<dbReference type="PANTHER" id="PTHR43794:SF11">
    <property type="entry name" value="AMIDOHYDROLASE-RELATED DOMAIN-CONTAINING PROTEIN"/>
    <property type="match status" value="1"/>
</dbReference>
<evidence type="ECO:0000313" key="6">
    <source>
        <dbReference type="EMBL" id="SHJ84829.1"/>
    </source>
</evidence>
<dbReference type="Gene3D" id="2.30.40.10">
    <property type="entry name" value="Urease, subunit C, domain 1"/>
    <property type="match status" value="1"/>
</dbReference>
<reference evidence="7" key="1">
    <citation type="submission" date="2016-11" db="EMBL/GenBank/DDBJ databases">
        <authorList>
            <person name="Varghese N."/>
            <person name="Submissions S."/>
        </authorList>
    </citation>
    <scope>NUCLEOTIDE SEQUENCE [LARGE SCALE GENOMIC DNA]</scope>
    <source>
        <strain evidence="7">USBA-503</strain>
    </source>
</reference>
<feature type="binding site" evidence="4">
    <location>
        <position position="300"/>
    </location>
    <ligand>
        <name>Zn(2+)</name>
        <dbReference type="ChEBI" id="CHEBI:29105"/>
    </ligand>
</feature>